<dbReference type="AlphaFoldDB" id="A0A9X1NXC6"/>
<keyword evidence="10" id="KW-1185">Reference proteome</keyword>
<feature type="domain" description="Dimethylamine monooxygenase subunit DmmA-like N-terminal" evidence="8">
    <location>
        <begin position="5"/>
        <end position="128"/>
    </location>
</feature>
<evidence type="ECO:0000259" key="7">
    <source>
        <dbReference type="Pfam" id="PF22289"/>
    </source>
</evidence>
<keyword evidence="4" id="KW-0560">Oxidoreductase</keyword>
<dbReference type="NCBIfam" id="NF041259">
    <property type="entry name" value="mono_DmmA_fam"/>
    <property type="match status" value="1"/>
</dbReference>
<dbReference type="Pfam" id="PF22289">
    <property type="entry name" value="DmmA-like_C"/>
    <property type="match status" value="1"/>
</dbReference>
<sequence>MQPSPIKSRPLYGTLAPVRQATRHIVLAEGEGASAVTEAFRGHDALARTTILFSPAPRSADRRQETDLASLSCAALHVASGVEDLLSELATTLSSATMGTRLYISGSEDFIGRVTREALQRGIDADAIQTEHRGVPTRRVQCVHCKGFTDGVWASPAVCSQCGLHLLVRDHYSRRLGAFMGVCIDAEAPGEIPPAEAFGA</sequence>
<protein>
    <submittedName>
        <fullName evidence="9">Uncharacterized protein</fullName>
    </submittedName>
</protein>
<evidence type="ECO:0000256" key="3">
    <source>
        <dbReference type="ARBA" id="ARBA00022723"/>
    </source>
</evidence>
<dbReference type="Pfam" id="PF22290">
    <property type="entry name" value="DmmA-like_N"/>
    <property type="match status" value="1"/>
</dbReference>
<dbReference type="GO" id="GO:0051537">
    <property type="term" value="F:2 iron, 2 sulfur cluster binding"/>
    <property type="evidence" value="ECO:0007669"/>
    <property type="project" value="UniProtKB-KW"/>
</dbReference>
<keyword evidence="1" id="KW-0285">Flavoprotein</keyword>
<reference evidence="9" key="1">
    <citation type="submission" date="2021-12" db="EMBL/GenBank/DDBJ databases">
        <authorList>
            <person name="Li Y."/>
        </authorList>
    </citation>
    <scope>NUCLEOTIDE SEQUENCE</scope>
    <source>
        <strain evidence="9">DKSPLA3</strain>
    </source>
</reference>
<keyword evidence="3" id="KW-0479">Metal-binding</keyword>
<evidence type="ECO:0000256" key="2">
    <source>
        <dbReference type="ARBA" id="ARBA00022714"/>
    </source>
</evidence>
<evidence type="ECO:0000256" key="1">
    <source>
        <dbReference type="ARBA" id="ARBA00022630"/>
    </source>
</evidence>
<organism evidence="9 10">
    <name type="scientific">Rhizobium quercicola</name>
    <dbReference type="NCBI Taxonomy" id="2901226"/>
    <lineage>
        <taxon>Bacteria</taxon>
        <taxon>Pseudomonadati</taxon>
        <taxon>Pseudomonadota</taxon>
        <taxon>Alphaproteobacteria</taxon>
        <taxon>Hyphomicrobiales</taxon>
        <taxon>Rhizobiaceae</taxon>
        <taxon>Rhizobium/Agrobacterium group</taxon>
        <taxon>Rhizobium</taxon>
    </lineage>
</organism>
<keyword evidence="6" id="KW-0411">Iron-sulfur</keyword>
<evidence type="ECO:0000313" key="10">
    <source>
        <dbReference type="Proteomes" id="UP001139089"/>
    </source>
</evidence>
<dbReference type="InterPro" id="IPR048037">
    <property type="entry name" value="DmmA-like_C"/>
</dbReference>
<dbReference type="EMBL" id="JAJOZR010000015">
    <property type="protein sequence ID" value="MCD7111364.1"/>
    <property type="molecule type" value="Genomic_DNA"/>
</dbReference>
<keyword evidence="2" id="KW-0001">2Fe-2S</keyword>
<proteinExistence type="predicted"/>
<dbReference type="GO" id="GO:0046872">
    <property type="term" value="F:metal ion binding"/>
    <property type="evidence" value="ECO:0007669"/>
    <property type="project" value="UniProtKB-KW"/>
</dbReference>
<comment type="caution">
    <text evidence="9">The sequence shown here is derived from an EMBL/GenBank/DDBJ whole genome shotgun (WGS) entry which is preliminary data.</text>
</comment>
<keyword evidence="5" id="KW-0408">Iron</keyword>
<dbReference type="GO" id="GO:0016491">
    <property type="term" value="F:oxidoreductase activity"/>
    <property type="evidence" value="ECO:0007669"/>
    <property type="project" value="UniProtKB-KW"/>
</dbReference>
<evidence type="ECO:0000256" key="4">
    <source>
        <dbReference type="ARBA" id="ARBA00023002"/>
    </source>
</evidence>
<evidence type="ECO:0000259" key="8">
    <source>
        <dbReference type="Pfam" id="PF22290"/>
    </source>
</evidence>
<name>A0A9X1NXC6_9HYPH</name>
<dbReference type="RefSeq" id="WP_231816446.1">
    <property type="nucleotide sequence ID" value="NZ_JAJOZR010000015.1"/>
</dbReference>
<gene>
    <name evidence="9" type="ORF">LRX75_20195</name>
</gene>
<feature type="domain" description="Dimethylamine monooxygenase subunit DmmA-like C-terminal" evidence="7">
    <location>
        <begin position="139"/>
        <end position="182"/>
    </location>
</feature>
<evidence type="ECO:0000256" key="5">
    <source>
        <dbReference type="ARBA" id="ARBA00023004"/>
    </source>
</evidence>
<dbReference type="Proteomes" id="UP001139089">
    <property type="component" value="Unassembled WGS sequence"/>
</dbReference>
<accession>A0A9X1NXC6</accession>
<evidence type="ECO:0000256" key="6">
    <source>
        <dbReference type="ARBA" id="ARBA00023014"/>
    </source>
</evidence>
<dbReference type="InterPro" id="IPR054582">
    <property type="entry name" value="DmmA-like_N"/>
</dbReference>
<evidence type="ECO:0000313" key="9">
    <source>
        <dbReference type="EMBL" id="MCD7111364.1"/>
    </source>
</evidence>